<dbReference type="InterPro" id="IPR043504">
    <property type="entry name" value="Peptidase_S1_PA_chymotrypsin"/>
</dbReference>
<keyword evidence="4" id="KW-1015">Disulfide bond</keyword>
<keyword evidence="9" id="KW-1185">Reference proteome</keyword>
<dbReference type="InterPro" id="IPR001254">
    <property type="entry name" value="Trypsin_dom"/>
</dbReference>
<evidence type="ECO:0000256" key="2">
    <source>
        <dbReference type="ARBA" id="ARBA00022801"/>
    </source>
</evidence>
<evidence type="ECO:0000256" key="6">
    <source>
        <dbReference type="SAM" id="MobiDB-lite"/>
    </source>
</evidence>
<dbReference type="Proteomes" id="UP000052978">
    <property type="component" value="Unassembled WGS sequence"/>
</dbReference>
<proteinExistence type="predicted"/>
<dbReference type="GO" id="GO:0004252">
    <property type="term" value="F:serine-type endopeptidase activity"/>
    <property type="evidence" value="ECO:0007669"/>
    <property type="project" value="InterPro"/>
</dbReference>
<evidence type="ECO:0000313" key="8">
    <source>
        <dbReference type="EMBL" id="EPQ03571.1"/>
    </source>
</evidence>
<dbReference type="MEROPS" id="S01.415"/>
<dbReference type="InterPro" id="IPR033116">
    <property type="entry name" value="TRYPSIN_SER"/>
</dbReference>
<dbReference type="GO" id="GO:0006508">
    <property type="term" value="P:proteolysis"/>
    <property type="evidence" value="ECO:0007669"/>
    <property type="project" value="UniProtKB-KW"/>
</dbReference>
<dbReference type="PANTHER" id="PTHR24252:SF7">
    <property type="entry name" value="HYALIN"/>
    <property type="match status" value="1"/>
</dbReference>
<dbReference type="eggNOG" id="KOG3627">
    <property type="taxonomic scope" value="Eukaryota"/>
</dbReference>
<keyword evidence="2 5" id="KW-0378">Hydrolase</keyword>
<dbReference type="SUPFAM" id="SSF50494">
    <property type="entry name" value="Trypsin-like serine proteases"/>
    <property type="match status" value="1"/>
</dbReference>
<dbReference type="EMBL" id="KE161395">
    <property type="protein sequence ID" value="EPQ03571.1"/>
    <property type="molecule type" value="Genomic_DNA"/>
</dbReference>
<dbReference type="InterPro" id="IPR001314">
    <property type="entry name" value="Peptidase_S1A"/>
</dbReference>
<evidence type="ECO:0000256" key="4">
    <source>
        <dbReference type="ARBA" id="ARBA00023157"/>
    </source>
</evidence>
<dbReference type="PRINTS" id="PR00722">
    <property type="entry name" value="CHYMOTRYPSIN"/>
</dbReference>
<gene>
    <name evidence="8" type="ORF">D623_10010239</name>
</gene>
<dbReference type="PROSITE" id="PS00135">
    <property type="entry name" value="TRYPSIN_SER"/>
    <property type="match status" value="1"/>
</dbReference>
<keyword evidence="1 5" id="KW-0645">Protease</keyword>
<evidence type="ECO:0000256" key="5">
    <source>
        <dbReference type="RuleBase" id="RU363034"/>
    </source>
</evidence>
<dbReference type="PANTHER" id="PTHR24252">
    <property type="entry name" value="ACROSIN-RELATED"/>
    <property type="match status" value="1"/>
</dbReference>
<evidence type="ECO:0000259" key="7">
    <source>
        <dbReference type="PROSITE" id="PS50240"/>
    </source>
</evidence>
<dbReference type="FunFam" id="2.40.10.10:FF:000006">
    <property type="entry name" value="Serine proteinase stubble"/>
    <property type="match status" value="1"/>
</dbReference>
<organism evidence="8 9">
    <name type="scientific">Myotis brandtii</name>
    <name type="common">Brandt's bat</name>
    <dbReference type="NCBI Taxonomy" id="109478"/>
    <lineage>
        <taxon>Eukaryota</taxon>
        <taxon>Metazoa</taxon>
        <taxon>Chordata</taxon>
        <taxon>Craniata</taxon>
        <taxon>Vertebrata</taxon>
        <taxon>Euteleostomi</taxon>
        <taxon>Mammalia</taxon>
        <taxon>Eutheria</taxon>
        <taxon>Laurasiatheria</taxon>
        <taxon>Chiroptera</taxon>
        <taxon>Yangochiroptera</taxon>
        <taxon>Vespertilionidae</taxon>
        <taxon>Myotis</taxon>
    </lineage>
</organism>
<evidence type="ECO:0000256" key="3">
    <source>
        <dbReference type="ARBA" id="ARBA00022825"/>
    </source>
</evidence>
<name>S7MHZ7_MYOBR</name>
<dbReference type="PROSITE" id="PS00134">
    <property type="entry name" value="TRYPSIN_HIS"/>
    <property type="match status" value="1"/>
</dbReference>
<dbReference type="InterPro" id="IPR009003">
    <property type="entry name" value="Peptidase_S1_PA"/>
</dbReference>
<dbReference type="AlphaFoldDB" id="S7MHZ7"/>
<keyword evidence="3 5" id="KW-0720">Serine protease</keyword>
<dbReference type="InterPro" id="IPR018114">
    <property type="entry name" value="TRYPSIN_HIS"/>
</dbReference>
<protein>
    <submittedName>
        <fullName evidence="8">Serine protease 55</fullName>
    </submittedName>
</protein>
<accession>S7MHZ7</accession>
<evidence type="ECO:0000313" key="9">
    <source>
        <dbReference type="Proteomes" id="UP000052978"/>
    </source>
</evidence>
<feature type="region of interest" description="Disordered" evidence="6">
    <location>
        <begin position="411"/>
        <end position="446"/>
    </location>
</feature>
<feature type="domain" description="Peptidase S1" evidence="7">
    <location>
        <begin position="74"/>
        <end position="306"/>
    </location>
</feature>
<evidence type="ECO:0000256" key="1">
    <source>
        <dbReference type="ARBA" id="ARBA00022670"/>
    </source>
</evidence>
<dbReference type="Pfam" id="PF00089">
    <property type="entry name" value="Trypsin"/>
    <property type="match status" value="1"/>
</dbReference>
<dbReference type="Gene3D" id="2.40.10.10">
    <property type="entry name" value="Trypsin-like serine proteases"/>
    <property type="match status" value="1"/>
</dbReference>
<dbReference type="CDD" id="cd00190">
    <property type="entry name" value="Tryp_SPc"/>
    <property type="match status" value="1"/>
</dbReference>
<reference evidence="8 9" key="1">
    <citation type="journal article" date="2013" name="Nat. Commun.">
        <title>Genome analysis reveals insights into physiology and longevity of the Brandt's bat Myotis brandtii.</title>
        <authorList>
            <person name="Seim I."/>
            <person name="Fang X."/>
            <person name="Xiong Z."/>
            <person name="Lobanov A.V."/>
            <person name="Huang Z."/>
            <person name="Ma S."/>
            <person name="Feng Y."/>
            <person name="Turanov A.A."/>
            <person name="Zhu Y."/>
            <person name="Lenz T.L."/>
            <person name="Gerashchenko M.V."/>
            <person name="Fan D."/>
            <person name="Hee Yim S."/>
            <person name="Yao X."/>
            <person name="Jordan D."/>
            <person name="Xiong Y."/>
            <person name="Ma Y."/>
            <person name="Lyapunov A.N."/>
            <person name="Chen G."/>
            <person name="Kulakova O.I."/>
            <person name="Sun Y."/>
            <person name="Lee S.G."/>
            <person name="Bronson R.T."/>
            <person name="Moskalev A.A."/>
            <person name="Sunyaev S.R."/>
            <person name="Zhang G."/>
            <person name="Krogh A."/>
            <person name="Wang J."/>
            <person name="Gladyshev V.N."/>
        </authorList>
    </citation>
    <scope>NUCLEOTIDE SEQUENCE [LARGE SCALE GENOMIC DNA]</scope>
</reference>
<dbReference type="PROSITE" id="PS50240">
    <property type="entry name" value="TRYPSIN_DOM"/>
    <property type="match status" value="1"/>
</dbReference>
<dbReference type="SMART" id="SM00020">
    <property type="entry name" value="Tryp_SPc"/>
    <property type="match status" value="1"/>
</dbReference>
<sequence>MCLSSLHPHWWDQLSSSQSDPAQVSPPLLTPRPTVDEQVASEAVLRVPVSNAPESVHACGERPIFEGGSQYSRIIEGMEAEEGEFPWMVSIQTANQHFCGGTIINNWWIVTAAHCLSNEEVDPIDLSVVLGTNDLRSPSLEVKGVTSIVIHKDFERFTMDNDIALLLLNTDIRFSGLKEPICMPRQPGPTKWSKCWVAGWGQTKPGDKHSETTDLMKVPMVIMDRRECRKVFPKLTKNMLCAGYENKSYDSCQGDSGGPLVCTTESDRKWYQVGIISWGRSCGRKNIPGIYTLLDNYSPWIKKVTEVEGRPYDSEKMRTEECQPRSHPLTAQIDLGWCQQWVRVGPVPSVDASGSCCPDCPSGVGGGGEALRSDWGQQLPLAPADGTEQSGPALGTSSGCERWFQCQQRVQEVAASPEHPSGTEGDGEALRSNQGRQSPVAPADGAKRSGYKWRLQHWQRVRVWLALAADVAASSRLLAVSVAGLGSLPPPLAVPAVSADGANEMSCRLATGGHLAA</sequence>